<dbReference type="EMBL" id="FOAP01000004">
    <property type="protein sequence ID" value="SEL20733.1"/>
    <property type="molecule type" value="Genomic_DNA"/>
</dbReference>
<proteinExistence type="predicted"/>
<evidence type="ECO:0000313" key="2">
    <source>
        <dbReference type="EMBL" id="SEL20733.1"/>
    </source>
</evidence>
<keyword evidence="3" id="KW-1185">Reference proteome</keyword>
<feature type="region of interest" description="Disordered" evidence="1">
    <location>
        <begin position="163"/>
        <end position="187"/>
    </location>
</feature>
<dbReference type="Proteomes" id="UP000182719">
    <property type="component" value="Unassembled WGS sequence"/>
</dbReference>
<reference evidence="3" key="1">
    <citation type="submission" date="2016-10" db="EMBL/GenBank/DDBJ databases">
        <authorList>
            <person name="Varghese N."/>
            <person name="Submissions S."/>
        </authorList>
    </citation>
    <scope>NUCLEOTIDE SEQUENCE [LARGE SCALE GENOMIC DNA]</scope>
    <source>
        <strain evidence="3">DSM 17044</strain>
    </source>
</reference>
<protein>
    <submittedName>
        <fullName evidence="2">Uncharacterized protein</fullName>
    </submittedName>
</protein>
<organism evidence="2 3">
    <name type="scientific">Stigmatella aurantiaca</name>
    <dbReference type="NCBI Taxonomy" id="41"/>
    <lineage>
        <taxon>Bacteria</taxon>
        <taxon>Pseudomonadati</taxon>
        <taxon>Myxococcota</taxon>
        <taxon>Myxococcia</taxon>
        <taxon>Myxococcales</taxon>
        <taxon>Cystobacterineae</taxon>
        <taxon>Archangiaceae</taxon>
        <taxon>Stigmatella</taxon>
    </lineage>
</organism>
<dbReference type="RefSeq" id="WP_225409657.1">
    <property type="nucleotide sequence ID" value="NZ_FOAP01000004.1"/>
</dbReference>
<sequence>MSAIFQLTLSRPWPWAILGRGCRVLFPFTTDGQGRTQAVRPPSAAVGQYLALQAGRGWDVEGAAFMERRMGLYVPSDDGLPDGAIFAVARLSQVSTVCNDSRAFGRPPEPWWRGSIAWWLEEVLAVEPLECPEVSFLTPVSQDFLPELRERFSLARDGLWRPTQARKRDSGGAVASSSTSGQFGLGL</sequence>
<dbReference type="AlphaFoldDB" id="A0A1H7NB70"/>
<gene>
    <name evidence="2" type="ORF">SAMN05444354_104277</name>
</gene>
<evidence type="ECO:0000256" key="1">
    <source>
        <dbReference type="SAM" id="MobiDB-lite"/>
    </source>
</evidence>
<evidence type="ECO:0000313" key="3">
    <source>
        <dbReference type="Proteomes" id="UP000182719"/>
    </source>
</evidence>
<feature type="compositionally biased region" description="Low complexity" evidence="1">
    <location>
        <begin position="171"/>
        <end position="181"/>
    </location>
</feature>
<name>A0A1H7NB70_STIAU</name>
<accession>A0A1H7NB70</accession>